<evidence type="ECO:0008006" key="4">
    <source>
        <dbReference type="Google" id="ProtNLM"/>
    </source>
</evidence>
<accession>A0ABU8UFV6</accession>
<name>A0ABU8UFV6_9ACTN</name>
<sequence length="212" mass="23332">MVPTHLFGRPAALLHGPEAVDLFYDESRVQRHDALPAPVLDTLFGKGAVHSLDGPRHRVRKELFTSLLMSPGAISALTESFEGGWRDAVTAWEGRRVVLFDEVATLLTRAVCDWVGMPVTDDAAREIGEDCVHMVDGFAAGPGRLRARHARHRQERALAAAIADLRRSGPHPDGVFSRPSARRCPGAPWRPSPCTASRTALFWTRTRRPSNC</sequence>
<evidence type="ECO:0000313" key="2">
    <source>
        <dbReference type="EMBL" id="MEJ8646386.1"/>
    </source>
</evidence>
<dbReference type="EMBL" id="JBBKAM010000004">
    <property type="protein sequence ID" value="MEJ8646386.1"/>
    <property type="molecule type" value="Genomic_DNA"/>
</dbReference>
<reference evidence="2 3" key="1">
    <citation type="submission" date="2024-03" db="EMBL/GenBank/DDBJ databases">
        <title>Novel Streptomyces species of biotechnological and ecological value are a feature of Machair soil.</title>
        <authorList>
            <person name="Prole J.R."/>
            <person name="Goodfellow M."/>
            <person name="Allenby N."/>
            <person name="Ward A.C."/>
        </authorList>
    </citation>
    <scope>NUCLEOTIDE SEQUENCE [LARGE SCALE GENOMIC DNA]</scope>
    <source>
        <strain evidence="2 3">MS1.HAVA.3</strain>
    </source>
</reference>
<proteinExistence type="predicted"/>
<dbReference type="InterPro" id="IPR036396">
    <property type="entry name" value="Cyt_P450_sf"/>
</dbReference>
<protein>
    <recommendedName>
        <fullName evidence="4">Cytochrome P450</fullName>
    </recommendedName>
</protein>
<organism evidence="2 3">
    <name type="scientific">Streptomyces caledonius</name>
    <dbReference type="NCBI Taxonomy" id="3134107"/>
    <lineage>
        <taxon>Bacteria</taxon>
        <taxon>Bacillati</taxon>
        <taxon>Actinomycetota</taxon>
        <taxon>Actinomycetes</taxon>
        <taxon>Kitasatosporales</taxon>
        <taxon>Streptomycetaceae</taxon>
        <taxon>Streptomyces</taxon>
    </lineage>
</organism>
<comment type="caution">
    <text evidence="2">The sequence shown here is derived from an EMBL/GenBank/DDBJ whole genome shotgun (WGS) entry which is preliminary data.</text>
</comment>
<dbReference type="Proteomes" id="UP001382904">
    <property type="component" value="Unassembled WGS sequence"/>
</dbReference>
<evidence type="ECO:0000256" key="1">
    <source>
        <dbReference type="SAM" id="MobiDB-lite"/>
    </source>
</evidence>
<keyword evidence="3" id="KW-1185">Reference proteome</keyword>
<feature type="region of interest" description="Disordered" evidence="1">
    <location>
        <begin position="169"/>
        <end position="189"/>
    </location>
</feature>
<evidence type="ECO:0000313" key="3">
    <source>
        <dbReference type="Proteomes" id="UP001382904"/>
    </source>
</evidence>
<dbReference type="SUPFAM" id="SSF48264">
    <property type="entry name" value="Cytochrome P450"/>
    <property type="match status" value="1"/>
</dbReference>
<gene>
    <name evidence="2" type="ORF">WKI68_44205</name>
</gene>
<dbReference type="Gene3D" id="1.10.630.10">
    <property type="entry name" value="Cytochrome P450"/>
    <property type="match status" value="1"/>
</dbReference>